<dbReference type="InterPro" id="IPR000700">
    <property type="entry name" value="PAS-assoc_C"/>
</dbReference>
<dbReference type="CDD" id="cd00082">
    <property type="entry name" value="HisKA"/>
    <property type="match status" value="1"/>
</dbReference>
<dbReference type="InterPro" id="IPR035965">
    <property type="entry name" value="PAS-like_dom_sf"/>
</dbReference>
<dbReference type="Pfam" id="PF00512">
    <property type="entry name" value="HisKA"/>
    <property type="match status" value="1"/>
</dbReference>
<evidence type="ECO:0000256" key="13">
    <source>
        <dbReference type="ARBA" id="ARBA00023136"/>
    </source>
</evidence>
<keyword evidence="4" id="KW-1003">Cell membrane</keyword>
<dbReference type="CDD" id="cd18773">
    <property type="entry name" value="PDC1_HK_sensor"/>
    <property type="match status" value="1"/>
</dbReference>
<sequence>MASKFYNHPITSISSSIKMKYLMIYSVIIIVPVLLIYTIILDYTHRVVEEDIVRKNMLSADALVKRFNTEISDAVLQVQLIAEVDERNKLNTQRMYERAKQTIASSSMIQSITMVDAQKQMLFEAPFALHTVMTTYNSPNFDIVRWSRNYAVSDVHQNPRGERVVSISIPVIGTNEQFIGVMVAELSRDHLSEVLSVNSVPNNGFSFLVDSNGEVIASTVVSEIGINTSTLPATMELSRYTSGSMKGNYLNEPSIMAYKTMWDGWGLVFGVPDRYAFKPLTDLTRAITGTFICILLLTFLFIGLGVQKILQPIVKLTQFARSIERNDPLTITPKVSSQSNDEIGVLWKTMMATALSLREKQKMVEDNERYLRDMIEGIPYAILTVDNEGIITHINRQFEQITGYPRNDIMGKLLSEIPIKNKDADFVLLNTLNSDRIGEDAETYIMNANGQKHVVKIATSKLYNIQGGNIGSIAVLQDITQLKLLEEHAKQSEKLALIGQISTGIAHEIKNPLAILFGASELLKEEVDSEPRGESIDELVNDIYRVVRRMNGIVTQFLSFSKMNNEIDELIRMDKLLDEALHLLRIKLRDAKINTIKDYPPQQTTMSGKYNKLMQVFLNLIINSIEAMPNGGTLSIRTLVSAENGKRLFVVEVKDTGAGISDQTMEWLFNPFFTTKQEGSGLGLTIARDIVMEHGGELQIQSRVDEGTTMRCKFPITERESTR</sequence>
<keyword evidence="19" id="KW-1185">Reference proteome</keyword>
<dbReference type="SMART" id="SM00387">
    <property type="entry name" value="HATPase_c"/>
    <property type="match status" value="1"/>
</dbReference>
<feature type="domain" description="Histidine kinase" evidence="15">
    <location>
        <begin position="504"/>
        <end position="718"/>
    </location>
</feature>
<evidence type="ECO:0000256" key="3">
    <source>
        <dbReference type="ARBA" id="ARBA00012438"/>
    </source>
</evidence>
<evidence type="ECO:0000256" key="14">
    <source>
        <dbReference type="SAM" id="Phobius"/>
    </source>
</evidence>
<dbReference type="InterPro" id="IPR033479">
    <property type="entry name" value="dCache_1"/>
</dbReference>
<feature type="transmembrane region" description="Helical" evidence="14">
    <location>
        <begin position="286"/>
        <end position="306"/>
    </location>
</feature>
<evidence type="ECO:0000259" key="17">
    <source>
        <dbReference type="PROSITE" id="PS50113"/>
    </source>
</evidence>
<keyword evidence="12" id="KW-0902">Two-component regulatory system</keyword>
<keyword evidence="8" id="KW-0547">Nucleotide-binding</keyword>
<dbReference type="InterPro" id="IPR004358">
    <property type="entry name" value="Sig_transdc_His_kin-like_C"/>
</dbReference>
<evidence type="ECO:0000256" key="1">
    <source>
        <dbReference type="ARBA" id="ARBA00000085"/>
    </source>
</evidence>
<gene>
    <name evidence="18" type="ORF">GC098_26875</name>
</gene>
<dbReference type="Proteomes" id="UP000616779">
    <property type="component" value="Unassembled WGS sequence"/>
</dbReference>
<dbReference type="RefSeq" id="WP_171646361.1">
    <property type="nucleotide sequence ID" value="NZ_WHOA01000191.1"/>
</dbReference>
<evidence type="ECO:0000256" key="9">
    <source>
        <dbReference type="ARBA" id="ARBA00022777"/>
    </source>
</evidence>
<dbReference type="Pfam" id="PF13426">
    <property type="entry name" value="PAS_9"/>
    <property type="match status" value="1"/>
</dbReference>
<keyword evidence="13 14" id="KW-0472">Membrane</keyword>
<evidence type="ECO:0000256" key="2">
    <source>
        <dbReference type="ARBA" id="ARBA00004651"/>
    </source>
</evidence>
<comment type="subcellular location">
    <subcellularLocation>
        <location evidence="2">Cell membrane</location>
        <topology evidence="2">Multi-pass membrane protein</topology>
    </subcellularLocation>
</comment>
<dbReference type="SMART" id="SM00388">
    <property type="entry name" value="HisKA"/>
    <property type="match status" value="1"/>
</dbReference>
<keyword evidence="10" id="KW-0067">ATP-binding</keyword>
<evidence type="ECO:0000256" key="4">
    <source>
        <dbReference type="ARBA" id="ARBA00022475"/>
    </source>
</evidence>
<dbReference type="NCBIfam" id="TIGR00229">
    <property type="entry name" value="sensory_box"/>
    <property type="match status" value="1"/>
</dbReference>
<comment type="caution">
    <text evidence="18">The sequence shown here is derived from an EMBL/GenBank/DDBJ whole genome shotgun (WGS) entry which is preliminary data.</text>
</comment>
<dbReference type="SUPFAM" id="SSF55874">
    <property type="entry name" value="ATPase domain of HSP90 chaperone/DNA topoisomerase II/histidine kinase"/>
    <property type="match status" value="1"/>
</dbReference>
<dbReference type="PROSITE" id="PS50113">
    <property type="entry name" value="PAC"/>
    <property type="match status" value="1"/>
</dbReference>
<dbReference type="Pfam" id="PF02518">
    <property type="entry name" value="HATPase_c"/>
    <property type="match status" value="1"/>
</dbReference>
<keyword evidence="7 14" id="KW-0812">Transmembrane</keyword>
<keyword evidence="6" id="KW-0808">Transferase</keyword>
<dbReference type="PROSITE" id="PS50109">
    <property type="entry name" value="HIS_KIN"/>
    <property type="match status" value="1"/>
</dbReference>
<feature type="domain" description="PAS" evidence="16">
    <location>
        <begin position="367"/>
        <end position="412"/>
    </location>
</feature>
<evidence type="ECO:0000256" key="5">
    <source>
        <dbReference type="ARBA" id="ARBA00022553"/>
    </source>
</evidence>
<dbReference type="InterPro" id="IPR003594">
    <property type="entry name" value="HATPase_dom"/>
</dbReference>
<dbReference type="InterPro" id="IPR036097">
    <property type="entry name" value="HisK_dim/P_sf"/>
</dbReference>
<dbReference type="InterPro" id="IPR036890">
    <property type="entry name" value="HATPase_C_sf"/>
</dbReference>
<evidence type="ECO:0000259" key="15">
    <source>
        <dbReference type="PROSITE" id="PS50109"/>
    </source>
</evidence>
<evidence type="ECO:0000256" key="11">
    <source>
        <dbReference type="ARBA" id="ARBA00022989"/>
    </source>
</evidence>
<dbReference type="Gene3D" id="1.10.8.500">
    <property type="entry name" value="HAMP domain in histidine kinase"/>
    <property type="match status" value="1"/>
</dbReference>
<dbReference type="InterPro" id="IPR003661">
    <property type="entry name" value="HisK_dim/P_dom"/>
</dbReference>
<dbReference type="PANTHER" id="PTHR43065:SF10">
    <property type="entry name" value="PEROXIDE STRESS-ACTIVATED HISTIDINE KINASE MAK3"/>
    <property type="match status" value="1"/>
</dbReference>
<name>A0ABX1Y270_9BACL</name>
<dbReference type="Gene3D" id="3.30.565.10">
    <property type="entry name" value="Histidine kinase-like ATPase, C-terminal domain"/>
    <property type="match status" value="1"/>
</dbReference>
<dbReference type="Pfam" id="PF02743">
    <property type="entry name" value="dCache_1"/>
    <property type="match status" value="1"/>
</dbReference>
<evidence type="ECO:0000256" key="10">
    <source>
        <dbReference type="ARBA" id="ARBA00022840"/>
    </source>
</evidence>
<protein>
    <recommendedName>
        <fullName evidence="3">histidine kinase</fullName>
        <ecNumber evidence="3">2.7.13.3</ecNumber>
    </recommendedName>
</protein>
<dbReference type="Gene3D" id="3.30.450.20">
    <property type="entry name" value="PAS domain"/>
    <property type="match status" value="2"/>
</dbReference>
<dbReference type="PRINTS" id="PR00344">
    <property type="entry name" value="BCTRLSENSOR"/>
</dbReference>
<comment type="catalytic activity">
    <reaction evidence="1">
        <text>ATP + protein L-histidine = ADP + protein N-phospho-L-histidine.</text>
        <dbReference type="EC" id="2.7.13.3"/>
    </reaction>
</comment>
<evidence type="ECO:0000259" key="16">
    <source>
        <dbReference type="PROSITE" id="PS50112"/>
    </source>
</evidence>
<dbReference type="SUPFAM" id="SSF55785">
    <property type="entry name" value="PYP-like sensor domain (PAS domain)"/>
    <property type="match status" value="1"/>
</dbReference>
<dbReference type="SMART" id="SM00091">
    <property type="entry name" value="PAS"/>
    <property type="match status" value="1"/>
</dbReference>
<evidence type="ECO:0000256" key="12">
    <source>
        <dbReference type="ARBA" id="ARBA00023012"/>
    </source>
</evidence>
<dbReference type="EMBL" id="WHOA01000191">
    <property type="protein sequence ID" value="NOU74968.1"/>
    <property type="molecule type" value="Genomic_DNA"/>
</dbReference>
<dbReference type="CDD" id="cd00130">
    <property type="entry name" value="PAS"/>
    <property type="match status" value="1"/>
</dbReference>
<keyword evidence="11 14" id="KW-1133">Transmembrane helix</keyword>
<dbReference type="PROSITE" id="PS50112">
    <property type="entry name" value="PAS"/>
    <property type="match status" value="1"/>
</dbReference>
<evidence type="ECO:0000256" key="6">
    <source>
        <dbReference type="ARBA" id="ARBA00022679"/>
    </source>
</evidence>
<accession>A0ABX1Y270</accession>
<evidence type="ECO:0000256" key="7">
    <source>
        <dbReference type="ARBA" id="ARBA00022692"/>
    </source>
</evidence>
<dbReference type="Gene3D" id="1.10.287.130">
    <property type="match status" value="1"/>
</dbReference>
<feature type="domain" description="PAC" evidence="17">
    <location>
        <begin position="439"/>
        <end position="491"/>
    </location>
</feature>
<feature type="transmembrane region" description="Helical" evidence="14">
    <location>
        <begin position="21"/>
        <end position="40"/>
    </location>
</feature>
<organism evidence="18 19">
    <name type="scientific">Paenibacillus phytorum</name>
    <dbReference type="NCBI Taxonomy" id="2654977"/>
    <lineage>
        <taxon>Bacteria</taxon>
        <taxon>Bacillati</taxon>
        <taxon>Bacillota</taxon>
        <taxon>Bacilli</taxon>
        <taxon>Bacillales</taxon>
        <taxon>Paenibacillaceae</taxon>
        <taxon>Paenibacillus</taxon>
    </lineage>
</organism>
<dbReference type="PANTHER" id="PTHR43065">
    <property type="entry name" value="SENSOR HISTIDINE KINASE"/>
    <property type="match status" value="1"/>
</dbReference>
<keyword evidence="5" id="KW-0597">Phosphoprotein</keyword>
<evidence type="ECO:0000313" key="19">
    <source>
        <dbReference type="Proteomes" id="UP000616779"/>
    </source>
</evidence>
<evidence type="ECO:0000313" key="18">
    <source>
        <dbReference type="EMBL" id="NOU74968.1"/>
    </source>
</evidence>
<dbReference type="InterPro" id="IPR005467">
    <property type="entry name" value="His_kinase_dom"/>
</dbReference>
<dbReference type="EC" id="2.7.13.3" evidence="3"/>
<dbReference type="InterPro" id="IPR000014">
    <property type="entry name" value="PAS"/>
</dbReference>
<evidence type="ECO:0000256" key="8">
    <source>
        <dbReference type="ARBA" id="ARBA00022741"/>
    </source>
</evidence>
<dbReference type="SUPFAM" id="SSF47384">
    <property type="entry name" value="Homodimeric domain of signal transducing histidine kinase"/>
    <property type="match status" value="1"/>
</dbReference>
<keyword evidence="9" id="KW-0418">Kinase</keyword>
<proteinExistence type="predicted"/>
<reference evidence="18 19" key="1">
    <citation type="submission" date="2019-10" db="EMBL/GenBank/DDBJ databases">
        <title>Description of Paenibacillus terrestris sp. nov.</title>
        <authorList>
            <person name="Carlier A."/>
            <person name="Qi S."/>
        </authorList>
    </citation>
    <scope>NUCLEOTIDE SEQUENCE [LARGE SCALE GENOMIC DNA]</scope>
    <source>
        <strain evidence="18 19">LMG 31458</strain>
    </source>
</reference>